<proteinExistence type="predicted"/>
<evidence type="ECO:0000313" key="2">
    <source>
        <dbReference type="Proteomes" id="UP001303046"/>
    </source>
</evidence>
<gene>
    <name evidence="1" type="primary">Necator_chrIII.g11040</name>
    <name evidence="1" type="ORF">RB195_010275</name>
</gene>
<dbReference type="Proteomes" id="UP001303046">
    <property type="component" value="Unassembled WGS sequence"/>
</dbReference>
<evidence type="ECO:0000313" key="1">
    <source>
        <dbReference type="EMBL" id="KAK6742908.1"/>
    </source>
</evidence>
<reference evidence="1 2" key="1">
    <citation type="submission" date="2023-08" db="EMBL/GenBank/DDBJ databases">
        <title>A Necator americanus chromosomal reference genome.</title>
        <authorList>
            <person name="Ilik V."/>
            <person name="Petrzelkova K.J."/>
            <person name="Pardy F."/>
            <person name="Fuh T."/>
            <person name="Niatou-Singa F.S."/>
            <person name="Gouil Q."/>
            <person name="Baker L."/>
            <person name="Ritchie M.E."/>
            <person name="Jex A.R."/>
            <person name="Gazzola D."/>
            <person name="Li H."/>
            <person name="Toshio Fujiwara R."/>
            <person name="Zhan B."/>
            <person name="Aroian R.V."/>
            <person name="Pafco B."/>
            <person name="Schwarz E.M."/>
        </authorList>
    </citation>
    <scope>NUCLEOTIDE SEQUENCE [LARGE SCALE GENOMIC DNA]</scope>
    <source>
        <strain evidence="1 2">Aroian</strain>
        <tissue evidence="1">Whole animal</tissue>
    </source>
</reference>
<accession>A0ABR1CYM1</accession>
<name>A0ABR1CYM1_NECAM</name>
<sequence>MATTESHRETADVDLFDSVDYGGVFSNVGRRDWGFSSKSVSPLAKRANQHLTVLMVVVPSPNPLFMLRAAAVAPMPPRHS</sequence>
<keyword evidence="2" id="KW-1185">Reference proteome</keyword>
<dbReference type="EMBL" id="JAVFWL010000003">
    <property type="protein sequence ID" value="KAK6742908.1"/>
    <property type="molecule type" value="Genomic_DNA"/>
</dbReference>
<organism evidence="1 2">
    <name type="scientific">Necator americanus</name>
    <name type="common">Human hookworm</name>
    <dbReference type="NCBI Taxonomy" id="51031"/>
    <lineage>
        <taxon>Eukaryota</taxon>
        <taxon>Metazoa</taxon>
        <taxon>Ecdysozoa</taxon>
        <taxon>Nematoda</taxon>
        <taxon>Chromadorea</taxon>
        <taxon>Rhabditida</taxon>
        <taxon>Rhabditina</taxon>
        <taxon>Rhabditomorpha</taxon>
        <taxon>Strongyloidea</taxon>
        <taxon>Ancylostomatidae</taxon>
        <taxon>Bunostominae</taxon>
        <taxon>Necator</taxon>
    </lineage>
</organism>
<protein>
    <submittedName>
        <fullName evidence="1">Uncharacterized protein</fullName>
    </submittedName>
</protein>
<comment type="caution">
    <text evidence="1">The sequence shown here is derived from an EMBL/GenBank/DDBJ whole genome shotgun (WGS) entry which is preliminary data.</text>
</comment>